<evidence type="ECO:0000256" key="11">
    <source>
        <dbReference type="RuleBase" id="RU000688"/>
    </source>
</evidence>
<dbReference type="PROSITE" id="PS00237">
    <property type="entry name" value="G_PROTEIN_RECEP_F1_1"/>
    <property type="match status" value="1"/>
</dbReference>
<feature type="transmembrane region" description="Helical" evidence="12">
    <location>
        <begin position="218"/>
        <end position="239"/>
    </location>
</feature>
<keyword evidence="5 11" id="KW-0297">G-protein coupled receptor</keyword>
<dbReference type="GeneID" id="110303744"/>
<feature type="transmembrane region" description="Helical" evidence="12">
    <location>
        <begin position="271"/>
        <end position="291"/>
    </location>
</feature>
<evidence type="ECO:0000256" key="9">
    <source>
        <dbReference type="ARBA" id="ARBA00023180"/>
    </source>
</evidence>
<feature type="transmembrane region" description="Helical" evidence="12">
    <location>
        <begin position="48"/>
        <end position="72"/>
    </location>
</feature>
<evidence type="ECO:0000256" key="8">
    <source>
        <dbReference type="ARBA" id="ARBA00023170"/>
    </source>
</evidence>
<dbReference type="PROSITE" id="PS50262">
    <property type="entry name" value="G_PROTEIN_RECEP_F1_2"/>
    <property type="match status" value="1"/>
</dbReference>
<evidence type="ECO:0000256" key="2">
    <source>
        <dbReference type="ARBA" id="ARBA00022475"/>
    </source>
</evidence>
<evidence type="ECO:0000256" key="10">
    <source>
        <dbReference type="ARBA" id="ARBA00023224"/>
    </source>
</evidence>
<dbReference type="PRINTS" id="PR00237">
    <property type="entry name" value="GPCRRHODOPSN"/>
</dbReference>
<accession>A0A6P5QJ66</accession>
<evidence type="ECO:0000313" key="15">
    <source>
        <dbReference type="RefSeq" id="XP_021030607.1"/>
    </source>
</evidence>
<evidence type="ECO:0000259" key="13">
    <source>
        <dbReference type="PROSITE" id="PS50262"/>
    </source>
</evidence>
<keyword evidence="2" id="KW-1003">Cell membrane</keyword>
<evidence type="ECO:0000256" key="4">
    <source>
        <dbReference type="ARBA" id="ARBA00022989"/>
    </source>
</evidence>
<evidence type="ECO:0000256" key="6">
    <source>
        <dbReference type="ARBA" id="ARBA00023136"/>
    </source>
</evidence>
<reference evidence="15" key="1">
    <citation type="submission" date="2025-08" db="UniProtKB">
        <authorList>
            <consortium name="RefSeq"/>
        </authorList>
    </citation>
    <scope>IDENTIFICATION</scope>
</reference>
<dbReference type="PRINTS" id="PR01830">
    <property type="entry name" value="TRACEAMINER"/>
</dbReference>
<dbReference type="InterPro" id="IPR000276">
    <property type="entry name" value="GPCR_Rhodpsn"/>
</dbReference>
<dbReference type="FunFam" id="1.20.1070.10:FF:000030">
    <property type="entry name" value="trace amine-associated receptor 1"/>
    <property type="match status" value="1"/>
</dbReference>
<dbReference type="KEGG" id="mcal:110303744"/>
<evidence type="ECO:0000256" key="1">
    <source>
        <dbReference type="ARBA" id="ARBA00004651"/>
    </source>
</evidence>
<sequence>MAIADDGVSWDQDSILSRDLFSATSAELCYENLNRSCVRSPYSPGPRLILYAVFGFGAALAVCGNLLVMTSIIHFRQLHSPANFLVASLASVDFLVGLTVMPFSTVRSVEGCWYFGESYCKLHTCFDVSFCYCSLFHLCFISVDRYIAVSDPLIYPTRFTASVSHKCITFSWLLSISYGFSLIYTGASEAGLEDLVSSLTCVGGCQIPMNQTWVFINFLLFLIPTLVMMTVYSKIFLIAKQQAQNIEKMNKQTARASDSYKDRVAKRERKAAKTLGIAVAAFLLSWMPYFIDSFIDAFLGFITPTYVYEILVWIVYYNSAMNPLIYAFFYPWFRKAIKFIVSGKILRENSSTTNLFPE</sequence>
<dbReference type="PANTHER" id="PTHR24249">
    <property type="entry name" value="HISTAMINE RECEPTOR-RELATED G-PROTEIN COUPLED RECEPTOR"/>
    <property type="match status" value="1"/>
</dbReference>
<organism evidence="14 15">
    <name type="scientific">Mus caroli</name>
    <name type="common">Ryukyu mouse</name>
    <name type="synonym">Ricefield mouse</name>
    <dbReference type="NCBI Taxonomy" id="10089"/>
    <lineage>
        <taxon>Eukaryota</taxon>
        <taxon>Metazoa</taxon>
        <taxon>Chordata</taxon>
        <taxon>Craniata</taxon>
        <taxon>Vertebrata</taxon>
        <taxon>Euteleostomi</taxon>
        <taxon>Mammalia</taxon>
        <taxon>Eutheria</taxon>
        <taxon>Euarchontoglires</taxon>
        <taxon>Glires</taxon>
        <taxon>Rodentia</taxon>
        <taxon>Myomorpha</taxon>
        <taxon>Muroidea</taxon>
        <taxon>Muridae</taxon>
        <taxon>Murinae</taxon>
        <taxon>Mus</taxon>
        <taxon>Mus</taxon>
    </lineage>
</organism>
<dbReference type="Proteomes" id="UP000515126">
    <property type="component" value="Chromosome 10"/>
</dbReference>
<keyword evidence="9" id="KW-0325">Glycoprotein</keyword>
<dbReference type="SMART" id="SM01381">
    <property type="entry name" value="7TM_GPCR_Srsx"/>
    <property type="match status" value="1"/>
</dbReference>
<evidence type="ECO:0000256" key="3">
    <source>
        <dbReference type="ARBA" id="ARBA00022692"/>
    </source>
</evidence>
<dbReference type="AlphaFoldDB" id="A0A6P5QJ66"/>
<dbReference type="Pfam" id="PF00001">
    <property type="entry name" value="7tm_1"/>
    <property type="match status" value="1"/>
</dbReference>
<proteinExistence type="inferred from homology"/>
<comment type="similarity">
    <text evidence="11">Belongs to the G-protein coupled receptor 1 family.</text>
</comment>
<keyword evidence="4 12" id="KW-1133">Transmembrane helix</keyword>
<evidence type="ECO:0000256" key="5">
    <source>
        <dbReference type="ARBA" id="ARBA00023040"/>
    </source>
</evidence>
<feature type="transmembrane region" description="Helical" evidence="12">
    <location>
        <begin position="311"/>
        <end position="333"/>
    </location>
</feature>
<keyword evidence="6 12" id="KW-0472">Membrane</keyword>
<evidence type="ECO:0000256" key="12">
    <source>
        <dbReference type="SAM" id="Phobius"/>
    </source>
</evidence>
<evidence type="ECO:0000313" key="14">
    <source>
        <dbReference type="Proteomes" id="UP000515126"/>
    </source>
</evidence>
<dbReference type="PANTHER" id="PTHR24249:SF78">
    <property type="entry name" value="TRACE AMINE-ASSOCIATED RECEPTOR 7A-RELATED"/>
    <property type="match status" value="1"/>
</dbReference>
<feature type="domain" description="G-protein coupled receptors family 1 profile" evidence="13">
    <location>
        <begin position="64"/>
        <end position="326"/>
    </location>
</feature>
<protein>
    <submittedName>
        <fullName evidence="15">Trace amine-associated receptor 7f</fullName>
    </submittedName>
</protein>
<feature type="transmembrane region" description="Helical" evidence="12">
    <location>
        <begin position="84"/>
        <end position="106"/>
    </location>
</feature>
<name>A0A6P5QJ66_MUSCR</name>
<keyword evidence="8 11" id="KW-0675">Receptor</keyword>
<dbReference type="GO" id="GO:0001594">
    <property type="term" value="F:trace-amine receptor activity"/>
    <property type="evidence" value="ECO:0007669"/>
    <property type="project" value="InterPro"/>
</dbReference>
<keyword evidence="14" id="KW-1185">Reference proteome</keyword>
<dbReference type="InterPro" id="IPR009132">
    <property type="entry name" value="TAAR_fam"/>
</dbReference>
<gene>
    <name evidence="15" type="primary">LOC110303744</name>
</gene>
<feature type="transmembrane region" description="Helical" evidence="12">
    <location>
        <begin position="167"/>
        <end position="187"/>
    </location>
</feature>
<keyword evidence="10 11" id="KW-0807">Transducer</keyword>
<dbReference type="Gene3D" id="1.20.1070.10">
    <property type="entry name" value="Rhodopsin 7-helix transmembrane proteins"/>
    <property type="match status" value="1"/>
</dbReference>
<evidence type="ECO:0000256" key="7">
    <source>
        <dbReference type="ARBA" id="ARBA00023157"/>
    </source>
</evidence>
<dbReference type="InterPro" id="IPR050569">
    <property type="entry name" value="TAAR"/>
</dbReference>
<keyword evidence="3 11" id="KW-0812">Transmembrane</keyword>
<dbReference type="InterPro" id="IPR017452">
    <property type="entry name" value="GPCR_Rhodpsn_7TM"/>
</dbReference>
<feature type="transmembrane region" description="Helical" evidence="12">
    <location>
        <begin position="126"/>
        <end position="147"/>
    </location>
</feature>
<dbReference type="GO" id="GO:0005886">
    <property type="term" value="C:plasma membrane"/>
    <property type="evidence" value="ECO:0007669"/>
    <property type="project" value="UniProtKB-SubCell"/>
</dbReference>
<dbReference type="SUPFAM" id="SSF81321">
    <property type="entry name" value="Family A G protein-coupled receptor-like"/>
    <property type="match status" value="1"/>
</dbReference>
<comment type="subcellular location">
    <subcellularLocation>
        <location evidence="1">Cell membrane</location>
        <topology evidence="1">Multi-pass membrane protein</topology>
    </subcellularLocation>
</comment>
<keyword evidence="7" id="KW-1015">Disulfide bond</keyword>
<dbReference type="RefSeq" id="XP_021030607.1">
    <property type="nucleotide sequence ID" value="XM_021174948.1"/>
</dbReference>